<organism evidence="5 6">
    <name type="scientific">Larkinella bovis</name>
    <dbReference type="NCBI Taxonomy" id="683041"/>
    <lineage>
        <taxon>Bacteria</taxon>
        <taxon>Pseudomonadati</taxon>
        <taxon>Bacteroidota</taxon>
        <taxon>Cytophagia</taxon>
        <taxon>Cytophagales</taxon>
        <taxon>Spirosomataceae</taxon>
        <taxon>Larkinella</taxon>
    </lineage>
</organism>
<dbReference type="RefSeq" id="WP_379843813.1">
    <property type="nucleotide sequence ID" value="NZ_JBHSMA010000002.1"/>
</dbReference>
<dbReference type="Pfam" id="PF13088">
    <property type="entry name" value="BNR_2"/>
    <property type="match status" value="1"/>
</dbReference>
<evidence type="ECO:0000313" key="5">
    <source>
        <dbReference type="EMBL" id="MFC5409603.1"/>
    </source>
</evidence>
<name>A0ABW0I8F5_9BACT</name>
<gene>
    <name evidence="5" type="ORF">ACFPMF_09810</name>
</gene>
<dbReference type="EMBL" id="JBHSMA010000002">
    <property type="protein sequence ID" value="MFC5409603.1"/>
    <property type="molecule type" value="Genomic_DNA"/>
</dbReference>
<feature type="domain" description="Sialidase" evidence="4">
    <location>
        <begin position="58"/>
        <end position="372"/>
    </location>
</feature>
<evidence type="ECO:0000256" key="1">
    <source>
        <dbReference type="ARBA" id="ARBA00000427"/>
    </source>
</evidence>
<reference evidence="6" key="1">
    <citation type="journal article" date="2019" name="Int. J. Syst. Evol. Microbiol.">
        <title>The Global Catalogue of Microorganisms (GCM) 10K type strain sequencing project: providing services to taxonomists for standard genome sequencing and annotation.</title>
        <authorList>
            <consortium name="The Broad Institute Genomics Platform"/>
            <consortium name="The Broad Institute Genome Sequencing Center for Infectious Disease"/>
            <person name="Wu L."/>
            <person name="Ma J."/>
        </authorList>
    </citation>
    <scope>NUCLEOTIDE SEQUENCE [LARGE SCALE GENOMIC DNA]</scope>
    <source>
        <strain evidence="6">CCUG 55250</strain>
    </source>
</reference>
<dbReference type="CDD" id="cd15482">
    <property type="entry name" value="Sialidase_non-viral"/>
    <property type="match status" value="1"/>
</dbReference>
<dbReference type="InterPro" id="IPR036278">
    <property type="entry name" value="Sialidase_sf"/>
</dbReference>
<keyword evidence="6" id="KW-1185">Reference proteome</keyword>
<evidence type="ECO:0000256" key="3">
    <source>
        <dbReference type="ARBA" id="ARBA00012733"/>
    </source>
</evidence>
<dbReference type="Gene3D" id="2.120.10.10">
    <property type="match status" value="1"/>
</dbReference>
<dbReference type="InterPro" id="IPR026856">
    <property type="entry name" value="Sialidase_fam"/>
</dbReference>
<accession>A0ABW0I8F5</accession>
<evidence type="ECO:0000259" key="4">
    <source>
        <dbReference type="Pfam" id="PF13088"/>
    </source>
</evidence>
<sequence length="395" mass="43458">MKILSIAALIGLLGVQPASRESISNTGLAAPEETTVFRNGTDGYQCYRIPAIVKAPDGALLAFAEGRRTNCGDFGDVDIVLRRSSDGGKTWDAQTLVVDFGTHQAGNPAPVFDLTDARYPDGRLFLIYNTGTASEDEVRQGKAIREVWYKTSTDNGKTWSEAVNITTQVNRPNKPAVNPAYRFSDDWRSYANTPGHALQLTKGPHRGRLFVAANHSAGPPKPQFRDYQAHGFYSDDHGQRWKLSPTIDYPGSNESTAAETTDGGLLMNMRNQSGDVKNRLLAYSPNAGESWQPTVVAKDLPDPVCQGSMVNYQTRAGKPVLLFANANSPTRREKLTVRESTDNGKSWSAGREIYSGSSAYSDLVILQDGRIGLLYERDNYSLIQFTSFSYDWLKP</sequence>
<dbReference type="InterPro" id="IPR011040">
    <property type="entry name" value="Sialidase"/>
</dbReference>
<protein>
    <recommendedName>
        <fullName evidence="3">exo-alpha-sialidase</fullName>
        <ecNumber evidence="3">3.2.1.18</ecNumber>
    </recommendedName>
</protein>
<dbReference type="PANTHER" id="PTHR10628:SF30">
    <property type="entry name" value="EXO-ALPHA-SIALIDASE"/>
    <property type="match status" value="1"/>
</dbReference>
<evidence type="ECO:0000256" key="2">
    <source>
        <dbReference type="ARBA" id="ARBA00009348"/>
    </source>
</evidence>
<dbReference type="Proteomes" id="UP001596106">
    <property type="component" value="Unassembled WGS sequence"/>
</dbReference>
<dbReference type="EC" id="3.2.1.18" evidence="3"/>
<proteinExistence type="inferred from homology"/>
<comment type="caution">
    <text evidence="5">The sequence shown here is derived from an EMBL/GenBank/DDBJ whole genome shotgun (WGS) entry which is preliminary data.</text>
</comment>
<comment type="similarity">
    <text evidence="2">Belongs to the glycosyl hydrolase 33 family.</text>
</comment>
<dbReference type="PANTHER" id="PTHR10628">
    <property type="entry name" value="SIALIDASE"/>
    <property type="match status" value="1"/>
</dbReference>
<comment type="catalytic activity">
    <reaction evidence="1">
        <text>Hydrolysis of alpha-(2-&gt;3)-, alpha-(2-&gt;6)-, alpha-(2-&gt;8)- glycosidic linkages of terminal sialic acid residues in oligosaccharides, glycoproteins, glycolipids, colominic acid and synthetic substrates.</text>
        <dbReference type="EC" id="3.2.1.18"/>
    </reaction>
</comment>
<evidence type="ECO:0000313" key="6">
    <source>
        <dbReference type="Proteomes" id="UP001596106"/>
    </source>
</evidence>
<dbReference type="SUPFAM" id="SSF50939">
    <property type="entry name" value="Sialidases"/>
    <property type="match status" value="1"/>
</dbReference>